<feature type="region of interest" description="Disordered" evidence="1">
    <location>
        <begin position="234"/>
        <end position="254"/>
    </location>
</feature>
<reference evidence="3" key="1">
    <citation type="submission" date="2021-03" db="EMBL/GenBank/DDBJ databases">
        <title>The complete genome sequence of Acetobacter sp. TBRC 12339.</title>
        <authorList>
            <person name="Charoenyingcharoen P."/>
            <person name="Yukphan P."/>
        </authorList>
    </citation>
    <scope>NUCLEOTIDE SEQUENCE</scope>
    <source>
        <strain evidence="3">TBRC 12339</strain>
    </source>
</reference>
<dbReference type="Gene3D" id="3.40.50.150">
    <property type="entry name" value="Vaccinia Virus protein VP39"/>
    <property type="match status" value="1"/>
</dbReference>
<dbReference type="PANTHER" id="PTHR42912:SF93">
    <property type="entry name" value="N6-ADENOSINE-METHYLTRANSFERASE TMT1A"/>
    <property type="match status" value="1"/>
</dbReference>
<dbReference type="PANTHER" id="PTHR42912">
    <property type="entry name" value="METHYLTRANSFERASE"/>
    <property type="match status" value="1"/>
</dbReference>
<dbReference type="InterPro" id="IPR029063">
    <property type="entry name" value="SAM-dependent_MTases_sf"/>
</dbReference>
<sequence>MSDILHDYPSGRGEAPVPPPSRSALDTEAVKLAYRRWANVYDVAFGGVSRFGRLRAVEAVNGLPGSDVLEVGVGTGLALPHYNASKVITGIDLSSDMLAKARERVQRQGLRTVKDLLEMDAEDTQFADNSFDIAVAMFVASVVPHPRKLLRELKRVVRPGGYILFVNHFLASGGVRSMVEHGMARASRSLGWHPDFAMESLLPPADLARAYIQPVPPLGLFTLVTLENLPEEPAQPQGVGVSAKAPSPSGVLVG</sequence>
<dbReference type="GO" id="GO:0008757">
    <property type="term" value="F:S-adenosylmethionine-dependent methyltransferase activity"/>
    <property type="evidence" value="ECO:0007669"/>
    <property type="project" value="InterPro"/>
</dbReference>
<accession>A0A939HQQ3</accession>
<keyword evidence="4" id="KW-1185">Reference proteome</keyword>
<feature type="domain" description="Methyltransferase type 11" evidence="2">
    <location>
        <begin position="69"/>
        <end position="165"/>
    </location>
</feature>
<protein>
    <submittedName>
        <fullName evidence="3">Methyltransferase domain-containing protein</fullName>
    </submittedName>
</protein>
<organism evidence="3 4">
    <name type="scientific">Acetobacter garciniae</name>
    <dbReference type="NCBI Taxonomy" id="2817435"/>
    <lineage>
        <taxon>Bacteria</taxon>
        <taxon>Pseudomonadati</taxon>
        <taxon>Pseudomonadota</taxon>
        <taxon>Alphaproteobacteria</taxon>
        <taxon>Acetobacterales</taxon>
        <taxon>Acetobacteraceae</taxon>
        <taxon>Acetobacter</taxon>
    </lineage>
</organism>
<dbReference type="RefSeq" id="WP_207846536.1">
    <property type="nucleotide sequence ID" value="NZ_JAFVMH010000006.1"/>
</dbReference>
<dbReference type="Proteomes" id="UP000664073">
    <property type="component" value="Unassembled WGS sequence"/>
</dbReference>
<evidence type="ECO:0000259" key="2">
    <source>
        <dbReference type="Pfam" id="PF08241"/>
    </source>
</evidence>
<evidence type="ECO:0000256" key="1">
    <source>
        <dbReference type="SAM" id="MobiDB-lite"/>
    </source>
</evidence>
<dbReference type="AlphaFoldDB" id="A0A939HQQ3"/>
<gene>
    <name evidence="3" type="ORF">J2D77_12090</name>
</gene>
<keyword evidence="3" id="KW-0489">Methyltransferase</keyword>
<keyword evidence="3" id="KW-0808">Transferase</keyword>
<dbReference type="Pfam" id="PF08241">
    <property type="entry name" value="Methyltransf_11"/>
    <property type="match status" value="1"/>
</dbReference>
<feature type="region of interest" description="Disordered" evidence="1">
    <location>
        <begin position="1"/>
        <end position="23"/>
    </location>
</feature>
<dbReference type="InterPro" id="IPR013216">
    <property type="entry name" value="Methyltransf_11"/>
</dbReference>
<dbReference type="EMBL" id="JAFVMH010000006">
    <property type="protein sequence ID" value="MBO1325894.1"/>
    <property type="molecule type" value="Genomic_DNA"/>
</dbReference>
<dbReference type="GO" id="GO:0032259">
    <property type="term" value="P:methylation"/>
    <property type="evidence" value="ECO:0007669"/>
    <property type="project" value="UniProtKB-KW"/>
</dbReference>
<dbReference type="CDD" id="cd02440">
    <property type="entry name" value="AdoMet_MTases"/>
    <property type="match status" value="1"/>
</dbReference>
<evidence type="ECO:0000313" key="4">
    <source>
        <dbReference type="Proteomes" id="UP000664073"/>
    </source>
</evidence>
<dbReference type="SUPFAM" id="SSF53335">
    <property type="entry name" value="S-adenosyl-L-methionine-dependent methyltransferases"/>
    <property type="match status" value="1"/>
</dbReference>
<evidence type="ECO:0000313" key="3">
    <source>
        <dbReference type="EMBL" id="MBO1325894.1"/>
    </source>
</evidence>
<dbReference type="InterPro" id="IPR050508">
    <property type="entry name" value="Methyltransf_Superfamily"/>
</dbReference>
<proteinExistence type="predicted"/>
<comment type="caution">
    <text evidence="3">The sequence shown here is derived from an EMBL/GenBank/DDBJ whole genome shotgun (WGS) entry which is preliminary data.</text>
</comment>
<name>A0A939HQQ3_9PROT</name>